<dbReference type="GO" id="GO:0032480">
    <property type="term" value="P:negative regulation of type I interferon production"/>
    <property type="evidence" value="ECO:0007669"/>
    <property type="project" value="InterPro"/>
</dbReference>
<organism evidence="3 4">
    <name type="scientific">Paralvinella palmiformis</name>
    <dbReference type="NCBI Taxonomy" id="53620"/>
    <lineage>
        <taxon>Eukaryota</taxon>
        <taxon>Metazoa</taxon>
        <taxon>Spiralia</taxon>
        <taxon>Lophotrochozoa</taxon>
        <taxon>Annelida</taxon>
        <taxon>Polychaeta</taxon>
        <taxon>Sedentaria</taxon>
        <taxon>Canalipalpata</taxon>
        <taxon>Terebellida</taxon>
        <taxon>Terebelliformia</taxon>
        <taxon>Alvinellidae</taxon>
        <taxon>Paralvinella</taxon>
    </lineage>
</organism>
<dbReference type="InterPro" id="IPR000467">
    <property type="entry name" value="G_patch_dom"/>
</dbReference>
<dbReference type="InterPro" id="IPR040341">
    <property type="entry name" value="GPATCH3"/>
</dbReference>
<dbReference type="GO" id="GO:0039536">
    <property type="term" value="P:negative regulation of RIG-I signaling pathway"/>
    <property type="evidence" value="ECO:0007669"/>
    <property type="project" value="InterPro"/>
</dbReference>
<feature type="region of interest" description="Disordered" evidence="1">
    <location>
        <begin position="259"/>
        <end position="339"/>
    </location>
</feature>
<protein>
    <recommendedName>
        <fullName evidence="2">G-patch domain-containing protein</fullName>
    </recommendedName>
</protein>
<feature type="domain" description="G-patch" evidence="2">
    <location>
        <begin position="439"/>
        <end position="487"/>
    </location>
</feature>
<dbReference type="PANTHER" id="PTHR14390:SF2">
    <property type="entry name" value="G PATCH DOMAIN-CONTAINING PROTEIN 3"/>
    <property type="match status" value="1"/>
</dbReference>
<feature type="compositionally biased region" description="Basic and acidic residues" evidence="1">
    <location>
        <begin position="324"/>
        <end position="339"/>
    </location>
</feature>
<reference evidence="3" key="1">
    <citation type="journal article" date="2023" name="Mol. Biol. Evol.">
        <title>Third-Generation Sequencing Reveals the Adaptive Role of the Epigenome in Three Deep-Sea Polychaetes.</title>
        <authorList>
            <person name="Perez M."/>
            <person name="Aroh O."/>
            <person name="Sun Y."/>
            <person name="Lan Y."/>
            <person name="Juniper S.K."/>
            <person name="Young C.R."/>
            <person name="Angers B."/>
            <person name="Qian P.Y."/>
        </authorList>
    </citation>
    <scope>NUCLEOTIDE SEQUENCE</scope>
    <source>
        <strain evidence="3">P08H-3</strain>
    </source>
</reference>
<dbReference type="SMART" id="SM00443">
    <property type="entry name" value="G_patch"/>
    <property type="match status" value="1"/>
</dbReference>
<evidence type="ECO:0000313" key="4">
    <source>
        <dbReference type="Proteomes" id="UP001208570"/>
    </source>
</evidence>
<evidence type="ECO:0000256" key="1">
    <source>
        <dbReference type="SAM" id="MobiDB-lite"/>
    </source>
</evidence>
<gene>
    <name evidence="3" type="ORF">LSH36_41g12015</name>
</gene>
<dbReference type="PROSITE" id="PS50174">
    <property type="entry name" value="G_PATCH"/>
    <property type="match status" value="1"/>
</dbReference>
<feature type="compositionally biased region" description="Acidic residues" evidence="1">
    <location>
        <begin position="313"/>
        <end position="323"/>
    </location>
</feature>
<dbReference type="Pfam" id="PF01585">
    <property type="entry name" value="G-patch"/>
    <property type="match status" value="1"/>
</dbReference>
<dbReference type="PANTHER" id="PTHR14390">
    <property type="entry name" value="G PATCH DOMAIN CONTAINING PROTEIN 3"/>
    <property type="match status" value="1"/>
</dbReference>
<dbReference type="EMBL" id="JAODUP010000041">
    <property type="protein sequence ID" value="KAK2166170.1"/>
    <property type="molecule type" value="Genomic_DNA"/>
</dbReference>
<proteinExistence type="predicted"/>
<evidence type="ECO:0000259" key="2">
    <source>
        <dbReference type="PROSITE" id="PS50174"/>
    </source>
</evidence>
<sequence>MATKTNSLEHIRTFYALVANIPLSFHSADLRRFFATFIENDGFECFHYKHRPEGHNRKRKPEDVPNRSGSFENLSFQRTAYSNAKSKRKTEIDQKKTFCCVVKLKESKYQELVQLYHRKHWINRNGETFTLICFISKIKVETSSETDSVSQAVRQIENRQQNIHDGRNAQNSEKDSQGLTESDLNQLQELHPPHIMPQGNIGTPSSVFLELIKQCRLPPKVITKLGLTFPKSRNKAIYSNVMHIYCDNNRHVKKRLKRIHSKNESSHEHHSVLGIDSQGYDKSINPETADAKKDSPHRNADNLKSEQISSDSTDQDDDDDGCEEWERHEALHDDPANIERNKERKYEEELEVVWEKGGPGLVWYTDEQYWRENDGDFDEQTTDDWDVDMSVYYDPYGGDKDARDMVKMRRDTRRRHGHTDKDDIDTVNTQMIGHFEKYTKGIGRKVLEKHGWSEGVGLGSTVKGITYALDNDGQKPTDKTGFGYRGEKLTRCVVPQTPKRRRCDPDDVIISTVYDKPQNMEIPDTLLRRMDHKTMSYREHIIKWKPKHS</sequence>
<feature type="region of interest" description="Disordered" evidence="1">
    <location>
        <begin position="159"/>
        <end position="181"/>
    </location>
</feature>
<dbReference type="GO" id="GO:0003676">
    <property type="term" value="F:nucleic acid binding"/>
    <property type="evidence" value="ECO:0007669"/>
    <property type="project" value="InterPro"/>
</dbReference>
<name>A0AAD9K8V5_9ANNE</name>
<feature type="compositionally biased region" description="Basic and acidic residues" evidence="1">
    <location>
        <begin position="289"/>
        <end position="304"/>
    </location>
</feature>
<evidence type="ECO:0000313" key="3">
    <source>
        <dbReference type="EMBL" id="KAK2166170.1"/>
    </source>
</evidence>
<comment type="caution">
    <text evidence="3">The sequence shown here is derived from an EMBL/GenBank/DDBJ whole genome shotgun (WGS) entry which is preliminary data.</text>
</comment>
<dbReference type="AlphaFoldDB" id="A0AAD9K8V5"/>
<feature type="compositionally biased region" description="Basic and acidic residues" evidence="1">
    <location>
        <begin position="261"/>
        <end position="271"/>
    </location>
</feature>
<accession>A0AAD9K8V5</accession>
<dbReference type="Proteomes" id="UP001208570">
    <property type="component" value="Unassembled WGS sequence"/>
</dbReference>
<feature type="compositionally biased region" description="Basic and acidic residues" evidence="1">
    <location>
        <begin position="162"/>
        <end position="176"/>
    </location>
</feature>
<dbReference type="GO" id="GO:0045893">
    <property type="term" value="P:positive regulation of DNA-templated transcription"/>
    <property type="evidence" value="ECO:0007669"/>
    <property type="project" value="TreeGrafter"/>
</dbReference>
<keyword evidence="4" id="KW-1185">Reference proteome</keyword>